<comment type="caution">
    <text evidence="1">The sequence shown here is derived from an EMBL/GenBank/DDBJ whole genome shotgun (WGS) entry which is preliminary data.</text>
</comment>
<organism evidence="1 2">
    <name type="scientific">Trichonephila inaurata madagascariensis</name>
    <dbReference type="NCBI Taxonomy" id="2747483"/>
    <lineage>
        <taxon>Eukaryota</taxon>
        <taxon>Metazoa</taxon>
        <taxon>Ecdysozoa</taxon>
        <taxon>Arthropoda</taxon>
        <taxon>Chelicerata</taxon>
        <taxon>Arachnida</taxon>
        <taxon>Araneae</taxon>
        <taxon>Araneomorphae</taxon>
        <taxon>Entelegynae</taxon>
        <taxon>Araneoidea</taxon>
        <taxon>Nephilidae</taxon>
        <taxon>Trichonephila</taxon>
        <taxon>Trichonephila inaurata</taxon>
    </lineage>
</organism>
<dbReference type="Proteomes" id="UP000886998">
    <property type="component" value="Unassembled WGS sequence"/>
</dbReference>
<name>A0A8X7BTS1_9ARAC</name>
<evidence type="ECO:0000313" key="2">
    <source>
        <dbReference type="Proteomes" id="UP000886998"/>
    </source>
</evidence>
<keyword evidence="2" id="KW-1185">Reference proteome</keyword>
<sequence>MASLCLEAEQTGRRLVLIRICFSSLNVVPTAVEPTEEQGVGCWWRQKRHRLWKTVAVFVNSRSSLQRKNTQRIFICQ</sequence>
<evidence type="ECO:0000313" key="1">
    <source>
        <dbReference type="EMBL" id="GFY42888.1"/>
    </source>
</evidence>
<proteinExistence type="predicted"/>
<protein>
    <submittedName>
        <fullName evidence="1">Uncharacterized protein</fullName>
    </submittedName>
</protein>
<accession>A0A8X7BTS1</accession>
<gene>
    <name evidence="1" type="ORF">TNIN_267901</name>
</gene>
<reference evidence="1" key="1">
    <citation type="submission" date="2020-08" db="EMBL/GenBank/DDBJ databases">
        <title>Multicomponent nature underlies the extraordinary mechanical properties of spider dragline silk.</title>
        <authorList>
            <person name="Kono N."/>
            <person name="Nakamura H."/>
            <person name="Mori M."/>
            <person name="Yoshida Y."/>
            <person name="Ohtoshi R."/>
            <person name="Malay A.D."/>
            <person name="Moran D.A.P."/>
            <person name="Tomita M."/>
            <person name="Numata K."/>
            <person name="Arakawa K."/>
        </authorList>
    </citation>
    <scope>NUCLEOTIDE SEQUENCE</scope>
</reference>
<dbReference type="AlphaFoldDB" id="A0A8X7BTS1"/>
<dbReference type="EMBL" id="BMAV01003379">
    <property type="protein sequence ID" value="GFY42888.1"/>
    <property type="molecule type" value="Genomic_DNA"/>
</dbReference>